<evidence type="ECO:0000313" key="2">
    <source>
        <dbReference type="EMBL" id="PIT02505.1"/>
    </source>
</evidence>
<dbReference type="Proteomes" id="UP000228930">
    <property type="component" value="Unassembled WGS sequence"/>
</dbReference>
<dbReference type="EMBL" id="LFJC01000003">
    <property type="protein sequence ID" value="PIT02505.1"/>
    <property type="molecule type" value="Genomic_DNA"/>
</dbReference>
<proteinExistence type="predicted"/>
<name>A0A2M6UD64_9BRAD</name>
<evidence type="ECO:0000313" key="3">
    <source>
        <dbReference type="Proteomes" id="UP000228930"/>
    </source>
</evidence>
<dbReference type="RefSeq" id="WP_100177693.1">
    <property type="nucleotide sequence ID" value="NZ_LFJC01000003.1"/>
</dbReference>
<organism evidence="2 3">
    <name type="scientific">Bradyrhizobium nitroreducens</name>
    <dbReference type="NCBI Taxonomy" id="709803"/>
    <lineage>
        <taxon>Bacteria</taxon>
        <taxon>Pseudomonadati</taxon>
        <taxon>Pseudomonadota</taxon>
        <taxon>Alphaproteobacteria</taxon>
        <taxon>Hyphomicrobiales</taxon>
        <taxon>Nitrobacteraceae</taxon>
        <taxon>Bradyrhizobium</taxon>
    </lineage>
</organism>
<feature type="region of interest" description="Disordered" evidence="1">
    <location>
        <begin position="37"/>
        <end position="62"/>
    </location>
</feature>
<gene>
    <name evidence="2" type="ORF">TSA1_18410</name>
</gene>
<protein>
    <submittedName>
        <fullName evidence="2">Uncharacterized protein</fullName>
    </submittedName>
</protein>
<accession>A0A2M6UD64</accession>
<reference evidence="2 3" key="1">
    <citation type="submission" date="2015-06" db="EMBL/GenBank/DDBJ databases">
        <title>Comparative genome analysis of nirS-carrying Bradyrhizobium sp. strains.</title>
        <authorList>
            <person name="Ishii S."/>
            <person name="Jang J."/>
            <person name="Nishizawa T."/>
            <person name="Senoo K."/>
        </authorList>
    </citation>
    <scope>NUCLEOTIDE SEQUENCE [LARGE SCALE GENOMIC DNA]</scope>
    <source>
        <strain evidence="2 3">TSA1</strain>
    </source>
</reference>
<comment type="caution">
    <text evidence="2">The sequence shown here is derived from an EMBL/GenBank/DDBJ whole genome shotgun (WGS) entry which is preliminary data.</text>
</comment>
<keyword evidence="3" id="KW-1185">Reference proteome</keyword>
<evidence type="ECO:0000256" key="1">
    <source>
        <dbReference type="SAM" id="MobiDB-lite"/>
    </source>
</evidence>
<feature type="region of interest" description="Disordered" evidence="1">
    <location>
        <begin position="1"/>
        <end position="22"/>
    </location>
</feature>
<sequence length="62" mass="6805">MGTIIEFPAGRRVGSSGDVTPRADMGTILILPVIRIERESDETSGDRGPEQGTAPGRRRRRR</sequence>
<dbReference type="AlphaFoldDB" id="A0A2M6UD64"/>